<accession>A0ABS2QMN2</accession>
<name>A0ABS2QMN2_9BACI</name>
<dbReference type="InterPro" id="IPR024496">
    <property type="entry name" value="Spore_germ_GerPE"/>
</dbReference>
<reference evidence="1 2" key="1">
    <citation type="submission" date="2021-01" db="EMBL/GenBank/DDBJ databases">
        <title>Genomic Encyclopedia of Type Strains, Phase IV (KMG-IV): sequencing the most valuable type-strain genomes for metagenomic binning, comparative biology and taxonomic classification.</title>
        <authorList>
            <person name="Goeker M."/>
        </authorList>
    </citation>
    <scope>NUCLEOTIDE SEQUENCE [LARGE SCALE GENOMIC DNA]</scope>
    <source>
        <strain evidence="1 2">DSM 105482</strain>
    </source>
</reference>
<keyword evidence="2" id="KW-1185">Reference proteome</keyword>
<organism evidence="1 2">
    <name type="scientific">Peribacillus deserti</name>
    <dbReference type="NCBI Taxonomy" id="673318"/>
    <lineage>
        <taxon>Bacteria</taxon>
        <taxon>Bacillati</taxon>
        <taxon>Bacillota</taxon>
        <taxon>Bacilli</taxon>
        <taxon>Bacillales</taxon>
        <taxon>Bacillaceae</taxon>
        <taxon>Peribacillus</taxon>
    </lineage>
</organism>
<sequence length="129" mass="14563">MFSRRISHVNGLHMNTLVFCSTVQIGDSTFIDATNYTLAVQREQELFISNEGGFNDPVFTEDIHVQPLHEKLDFHICHANPFIHVGLIDLGGASASSMVHIGSSRNVRMQAKIKNIRHLYEERPSKSSR</sequence>
<gene>
    <name evidence="1" type="ORF">JOC77_003448</name>
</gene>
<protein>
    <submittedName>
        <fullName evidence="1">Spore germination protein PE</fullName>
    </submittedName>
</protein>
<dbReference type="Pfam" id="PF10970">
    <property type="entry name" value="GerPE"/>
    <property type="match status" value="1"/>
</dbReference>
<dbReference type="RefSeq" id="WP_204545429.1">
    <property type="nucleotide sequence ID" value="NZ_JAFBFI010000017.1"/>
</dbReference>
<evidence type="ECO:0000313" key="2">
    <source>
        <dbReference type="Proteomes" id="UP000823486"/>
    </source>
</evidence>
<dbReference type="Proteomes" id="UP000823486">
    <property type="component" value="Unassembled WGS sequence"/>
</dbReference>
<evidence type="ECO:0000313" key="1">
    <source>
        <dbReference type="EMBL" id="MBM7694004.1"/>
    </source>
</evidence>
<proteinExistence type="predicted"/>
<dbReference type="EMBL" id="JAFBFI010000017">
    <property type="protein sequence ID" value="MBM7694004.1"/>
    <property type="molecule type" value="Genomic_DNA"/>
</dbReference>
<comment type="caution">
    <text evidence="1">The sequence shown here is derived from an EMBL/GenBank/DDBJ whole genome shotgun (WGS) entry which is preliminary data.</text>
</comment>